<evidence type="ECO:0000256" key="16">
    <source>
        <dbReference type="ARBA" id="ARBA00023310"/>
    </source>
</evidence>
<dbReference type="FunFam" id="3.40.50.12240:FF:000002">
    <property type="entry name" value="Flagellum-specific ATP synthase FliI"/>
    <property type="match status" value="1"/>
</dbReference>
<dbReference type="EC" id="7.1.2.2" evidence="4"/>
<dbReference type="GO" id="GO:0005524">
    <property type="term" value="F:ATP binding"/>
    <property type="evidence" value="ECO:0007669"/>
    <property type="project" value="UniProtKB-KW"/>
</dbReference>
<organism evidence="20 21">
    <name type="scientific">Caenispirillum salinarum AK4</name>
    <dbReference type="NCBI Taxonomy" id="1238182"/>
    <lineage>
        <taxon>Bacteria</taxon>
        <taxon>Pseudomonadati</taxon>
        <taxon>Pseudomonadota</taxon>
        <taxon>Alphaproteobacteria</taxon>
        <taxon>Rhodospirillales</taxon>
        <taxon>Novispirillaceae</taxon>
        <taxon>Caenispirillum</taxon>
    </lineage>
</organism>
<reference evidence="20 21" key="1">
    <citation type="journal article" date="2013" name="Genome Announc.">
        <title>Draft Genome Sequence of an Alphaproteobacterium, Caenispirillum salinarum AK4(T), Isolated from a Solar Saltern.</title>
        <authorList>
            <person name="Khatri I."/>
            <person name="Singh A."/>
            <person name="Korpole S."/>
            <person name="Pinnaka A.K."/>
            <person name="Subramanian S."/>
        </authorList>
    </citation>
    <scope>NUCLEOTIDE SEQUENCE [LARGE SCALE GENOMIC DNA]</scope>
    <source>
        <strain evidence="20 21">AK4</strain>
    </source>
</reference>
<dbReference type="PANTHER" id="PTHR15184:SF9">
    <property type="entry name" value="SPI-1 TYPE 3 SECRETION SYSTEM ATPASE"/>
    <property type="match status" value="1"/>
</dbReference>
<dbReference type="InterPro" id="IPR022426">
    <property type="entry name" value="FliI_clade3"/>
</dbReference>
<dbReference type="Gene3D" id="3.40.50.12240">
    <property type="match status" value="1"/>
</dbReference>
<evidence type="ECO:0000256" key="3">
    <source>
        <dbReference type="ARBA" id="ARBA00008936"/>
    </source>
</evidence>
<comment type="catalytic activity">
    <reaction evidence="17">
        <text>ATP + H2O + cellular proteinSide 1 = ADP + phosphate + cellular proteinSide 2.</text>
        <dbReference type="EC" id="7.4.2.8"/>
    </reaction>
</comment>
<dbReference type="PANTHER" id="PTHR15184">
    <property type="entry name" value="ATP SYNTHASE"/>
    <property type="match status" value="1"/>
</dbReference>
<dbReference type="GO" id="GO:0008564">
    <property type="term" value="F:protein-exporting ATPase activity"/>
    <property type="evidence" value="ECO:0007669"/>
    <property type="project" value="UniProtKB-EC"/>
</dbReference>
<dbReference type="GO" id="GO:0016887">
    <property type="term" value="F:ATP hydrolysis activity"/>
    <property type="evidence" value="ECO:0007669"/>
    <property type="project" value="InterPro"/>
</dbReference>
<feature type="compositionally biased region" description="Low complexity" evidence="18">
    <location>
        <begin position="455"/>
        <end position="477"/>
    </location>
</feature>
<evidence type="ECO:0000256" key="14">
    <source>
        <dbReference type="ARBA" id="ARBA00023065"/>
    </source>
</evidence>
<dbReference type="InterPro" id="IPR000194">
    <property type="entry name" value="ATPase_F1/V1/A1_a/bsu_nucl-bd"/>
</dbReference>
<dbReference type="Pfam" id="PF18269">
    <property type="entry name" value="T3SS_ATPase_C"/>
    <property type="match status" value="1"/>
</dbReference>
<evidence type="ECO:0000259" key="19">
    <source>
        <dbReference type="SMART" id="SM00382"/>
    </source>
</evidence>
<dbReference type="OrthoDB" id="9801639at2"/>
<dbReference type="SMART" id="SM00382">
    <property type="entry name" value="AAA"/>
    <property type="match status" value="1"/>
</dbReference>
<dbReference type="Pfam" id="PF00006">
    <property type="entry name" value="ATP-synt_ab"/>
    <property type="match status" value="1"/>
</dbReference>
<dbReference type="InterPro" id="IPR050053">
    <property type="entry name" value="ATPase_alpha/beta_chains"/>
</dbReference>
<evidence type="ECO:0000256" key="17">
    <source>
        <dbReference type="ARBA" id="ARBA00034006"/>
    </source>
</evidence>
<dbReference type="eggNOG" id="COG1157">
    <property type="taxonomic scope" value="Bacteria"/>
</dbReference>
<evidence type="ECO:0000256" key="13">
    <source>
        <dbReference type="ARBA" id="ARBA00022967"/>
    </source>
</evidence>
<dbReference type="GO" id="GO:0030257">
    <property type="term" value="C:type III protein secretion system complex"/>
    <property type="evidence" value="ECO:0007669"/>
    <property type="project" value="InterPro"/>
</dbReference>
<evidence type="ECO:0000256" key="2">
    <source>
        <dbReference type="ARBA" id="ARBA00004496"/>
    </source>
</evidence>
<evidence type="ECO:0000256" key="8">
    <source>
        <dbReference type="ARBA" id="ARBA00022741"/>
    </source>
</evidence>
<dbReference type="InterPro" id="IPR040627">
    <property type="entry name" value="T3SS_ATPase_C"/>
</dbReference>
<dbReference type="InterPro" id="IPR003593">
    <property type="entry name" value="AAA+_ATPase"/>
</dbReference>
<dbReference type="InterPro" id="IPR005714">
    <property type="entry name" value="ATPase_T3SS_FliI/YscN"/>
</dbReference>
<keyword evidence="7" id="KW-0963">Cytoplasm</keyword>
<evidence type="ECO:0000256" key="4">
    <source>
        <dbReference type="ARBA" id="ARBA00012473"/>
    </source>
</evidence>
<keyword evidence="10" id="KW-1005">Bacterial flagellum biogenesis</keyword>
<keyword evidence="21" id="KW-1185">Reference proteome</keyword>
<dbReference type="STRING" id="1238182.C882_3413"/>
<comment type="subcellular location">
    <subcellularLocation>
        <location evidence="2">Cytoplasm</location>
    </subcellularLocation>
</comment>
<keyword evidence="15" id="KW-1006">Bacterial flagellum protein export</keyword>
<keyword evidence="13" id="KW-1278">Translocase</keyword>
<evidence type="ECO:0000256" key="6">
    <source>
        <dbReference type="ARBA" id="ARBA00022448"/>
    </source>
</evidence>
<keyword evidence="6" id="KW-0813">Transport</keyword>
<dbReference type="GO" id="GO:0046933">
    <property type="term" value="F:proton-transporting ATP synthase activity, rotational mechanism"/>
    <property type="evidence" value="ECO:0007669"/>
    <property type="project" value="TreeGrafter"/>
</dbReference>
<evidence type="ECO:0000256" key="15">
    <source>
        <dbReference type="ARBA" id="ARBA00023225"/>
    </source>
</evidence>
<name>K9HMZ9_9PROT</name>
<dbReference type="PROSITE" id="PS00152">
    <property type="entry name" value="ATPASE_ALPHA_BETA"/>
    <property type="match status" value="1"/>
</dbReference>
<keyword evidence="14" id="KW-0406">Ion transport</keyword>
<keyword evidence="12" id="KW-0653">Protein transport</keyword>
<evidence type="ECO:0000256" key="18">
    <source>
        <dbReference type="SAM" id="MobiDB-lite"/>
    </source>
</evidence>
<evidence type="ECO:0000313" key="20">
    <source>
        <dbReference type="EMBL" id="EKV31663.1"/>
    </source>
</evidence>
<keyword evidence="9" id="KW-0375">Hydrogen ion transport</keyword>
<accession>K9HMZ9</accession>
<evidence type="ECO:0000256" key="7">
    <source>
        <dbReference type="ARBA" id="ARBA00022490"/>
    </source>
</evidence>
<dbReference type="GO" id="GO:0005737">
    <property type="term" value="C:cytoplasm"/>
    <property type="evidence" value="ECO:0007669"/>
    <property type="project" value="UniProtKB-SubCell"/>
</dbReference>
<protein>
    <recommendedName>
        <fullName evidence="5">Flagellum-specific ATP synthase</fullName>
        <ecNumber evidence="4">7.1.2.2</ecNumber>
    </recommendedName>
</protein>
<dbReference type="CDD" id="cd01136">
    <property type="entry name" value="ATPase_flagellum-secretory_path_III"/>
    <property type="match status" value="1"/>
</dbReference>
<evidence type="ECO:0000256" key="11">
    <source>
        <dbReference type="ARBA" id="ARBA00022840"/>
    </source>
</evidence>
<evidence type="ECO:0000256" key="1">
    <source>
        <dbReference type="ARBA" id="ARBA00003290"/>
    </source>
</evidence>
<feature type="region of interest" description="Disordered" evidence="18">
    <location>
        <begin position="438"/>
        <end position="477"/>
    </location>
</feature>
<evidence type="ECO:0000256" key="9">
    <source>
        <dbReference type="ARBA" id="ARBA00022781"/>
    </source>
</evidence>
<evidence type="ECO:0000256" key="5">
    <source>
        <dbReference type="ARBA" id="ARBA00020580"/>
    </source>
</evidence>
<comment type="similarity">
    <text evidence="3">Belongs to the ATPase alpha/beta chains family.</text>
</comment>
<dbReference type="GO" id="GO:0030254">
    <property type="term" value="P:protein secretion by the type III secretion system"/>
    <property type="evidence" value="ECO:0007669"/>
    <property type="project" value="InterPro"/>
</dbReference>
<evidence type="ECO:0000313" key="21">
    <source>
        <dbReference type="Proteomes" id="UP000009881"/>
    </source>
</evidence>
<dbReference type="GO" id="GO:0009288">
    <property type="term" value="C:bacterial-type flagellum"/>
    <property type="evidence" value="ECO:0007669"/>
    <property type="project" value="InterPro"/>
</dbReference>
<comment type="function">
    <text evidence="1">Probable catalytic subunit of a protein translocase for flagellum-specific export, or a proton translocase involved in local circuits at the flagellum.</text>
</comment>
<dbReference type="CDD" id="cd18114">
    <property type="entry name" value="ATP-synt_flagellum-secretory_path_III_C"/>
    <property type="match status" value="1"/>
</dbReference>
<gene>
    <name evidence="20" type="ORF">C882_3413</name>
</gene>
<comment type="caution">
    <text evidence="20">The sequence shown here is derived from an EMBL/GenBank/DDBJ whole genome shotgun (WGS) entry which is preliminary data.</text>
</comment>
<dbReference type="PATRIC" id="fig|1238182.3.peg.1083"/>
<keyword evidence="16" id="KW-0066">ATP synthesis</keyword>
<dbReference type="NCBIfam" id="TIGR03498">
    <property type="entry name" value="FliI_clade3"/>
    <property type="match status" value="1"/>
</dbReference>
<dbReference type="AlphaFoldDB" id="K9HMZ9"/>
<keyword evidence="8" id="KW-0547">Nucleotide-binding</keyword>
<dbReference type="Proteomes" id="UP000009881">
    <property type="component" value="Unassembled WGS sequence"/>
</dbReference>
<sequence length="477" mass="51746">MTVHVRNIVNELDRLPDSRSFGRVVAVQGLLVQVGGIQTSVSVGDRVIIHARDGRRLPCEVVGFREGRALLLPFGGLGGVALGARAEVEDAEPAVYPTLEWQGRVINAMGEAVDDKGPLPAGEQAYPIRNAPPPAAMRQRVGGKLDVGIRAMNTFLTCCLGQRMGIFAGSGVGKSSVLSMLARYSGADVIVVGLIGERGREAREFIEDDLGPEGMARSVVVVATSDEAPLMRRQAAYMTLSVAEYFRDQGKNVLCLMDSVTRFAMAQREISLSAGEPPASKGYTPTVFAELPKLLERAGPGAPGQGSITGLFTVLVEGDDHNEPISDAVRGILDGHIVLERQIAERGRYPAINILRSVSRTMPGCNTEEQNQIVQLARRLLSTYEDMAELIRLGAYRKGSNPEVDEAIFYYPLLEQFLSQKKTERATLDDGYQQLVQVLSTAPGPDGEPVPPQQQPQQAAQQAPQQKQRPQRQQQGR</sequence>
<proteinExistence type="inferred from homology"/>
<dbReference type="NCBIfam" id="TIGR01026">
    <property type="entry name" value="fliI_yscN"/>
    <property type="match status" value="1"/>
</dbReference>
<dbReference type="InterPro" id="IPR020003">
    <property type="entry name" value="ATPase_a/bsu_AS"/>
</dbReference>
<dbReference type="InterPro" id="IPR027417">
    <property type="entry name" value="P-loop_NTPase"/>
</dbReference>
<feature type="domain" description="AAA+ ATPase" evidence="19">
    <location>
        <begin position="160"/>
        <end position="344"/>
    </location>
</feature>
<dbReference type="GO" id="GO:0044781">
    <property type="term" value="P:bacterial-type flagellum organization"/>
    <property type="evidence" value="ECO:0007669"/>
    <property type="project" value="UniProtKB-KW"/>
</dbReference>
<keyword evidence="11" id="KW-0067">ATP-binding</keyword>
<dbReference type="SUPFAM" id="SSF52540">
    <property type="entry name" value="P-loop containing nucleoside triphosphate hydrolases"/>
    <property type="match status" value="1"/>
</dbReference>
<dbReference type="EMBL" id="ANHY01000005">
    <property type="protein sequence ID" value="EKV31663.1"/>
    <property type="molecule type" value="Genomic_DNA"/>
</dbReference>
<evidence type="ECO:0000256" key="12">
    <source>
        <dbReference type="ARBA" id="ARBA00022927"/>
    </source>
</evidence>
<dbReference type="RefSeq" id="WP_009539532.1">
    <property type="nucleotide sequence ID" value="NZ_ANHY01000005.1"/>
</dbReference>
<evidence type="ECO:0000256" key="10">
    <source>
        <dbReference type="ARBA" id="ARBA00022795"/>
    </source>
</evidence>